<evidence type="ECO:0000313" key="2">
    <source>
        <dbReference type="EMBL" id="AYD85458.1"/>
    </source>
</evidence>
<dbReference type="EMBL" id="MH816966">
    <property type="protein sequence ID" value="AYD85458.1"/>
    <property type="molecule type" value="Genomic_DNA"/>
</dbReference>
<accession>A0A386KII7</accession>
<proteinExistence type="predicted"/>
<dbReference type="InterPro" id="IPR039459">
    <property type="entry name" value="RepB-like_DNA_primase_dom"/>
</dbReference>
<feature type="domain" description="RepB-like DNA primase" evidence="1">
    <location>
        <begin position="40"/>
        <end position="237"/>
    </location>
</feature>
<evidence type="ECO:0000313" key="3">
    <source>
        <dbReference type="Proteomes" id="UP000268320"/>
    </source>
</evidence>
<dbReference type="Pfam" id="PF16793">
    <property type="entry name" value="RepB_primase"/>
    <property type="match status" value="1"/>
</dbReference>
<dbReference type="Gene3D" id="3.30.70.1790">
    <property type="entry name" value="RepB DNA-primase, N-terminal domain"/>
    <property type="match status" value="1"/>
</dbReference>
<evidence type="ECO:0000259" key="1">
    <source>
        <dbReference type="Pfam" id="PF16793"/>
    </source>
</evidence>
<keyword evidence="3" id="KW-1185">Reference proteome</keyword>
<name>A0A386KII7_9CAUD</name>
<dbReference type="GeneID" id="55004070"/>
<dbReference type="KEGG" id="vg:55004070"/>
<sequence length="360" mass="41173">MASLREEAKIIEEFLTELQRGIPEDERVMTVFAPEATVQTDERGKKINSSFWPKPWKLGKPLMQHQNGYACISSMRKSPNPKTGEMRYWRTESAFGHGMAMMVDDIGHGKGSKGDLDLEFFFERLKPTVIVETSPNNHQLWYFFKEPIDHLIQFKAFLGSFVNMVLKKGGDNTIKDVTRVGRVPGCINNKRVTHDGPYKYVDENGDPFRCRLVHADYSLRYTIEEICQAFGFHVVMPQKREIQIDVDEYKYDAVWYKIAQQILARNKMGEGSDGDVVENMSGKCRIICPWGEEHTNGDPYGAYFRGPIPGAEHEFVFGCAHDCHRKGEGKKGWTAFVEAVVMPYIENQLDMINRRAGGIK</sequence>
<organism evidence="2 3">
    <name type="scientific">Escherichia phage FEC19</name>
    <dbReference type="NCBI Taxonomy" id="2315486"/>
    <lineage>
        <taxon>Viruses</taxon>
        <taxon>Duplodnaviria</taxon>
        <taxon>Heunggongvirae</taxon>
        <taxon>Uroviricota</taxon>
        <taxon>Caudoviricetes</taxon>
        <taxon>Lindbergviridae</taxon>
        <taxon>Wifcevirus</taxon>
        <taxon>Wifcevirus FEC19</taxon>
    </lineage>
</organism>
<reference evidence="2 3" key="1">
    <citation type="submission" date="2018-08" db="EMBL/GenBank/DDBJ databases">
        <title>Characterization and Complete Genome Sequence Analysis of a Lytic Bacteriophage FEC19 infecting Escherichia coli O157:H7.</title>
        <authorList>
            <person name="Fan C."/>
            <person name="Zhao C."/>
            <person name="Tie D."/>
            <person name="Sun Y."/>
        </authorList>
    </citation>
    <scope>NUCLEOTIDE SEQUENCE [LARGE SCALE GENOMIC DNA]</scope>
</reference>
<protein>
    <recommendedName>
        <fullName evidence="1">RepB-like DNA primase domain-containing protein</fullName>
    </recommendedName>
</protein>
<dbReference type="RefSeq" id="YP_009812995.1">
    <property type="nucleotide sequence ID" value="NC_048073.1"/>
</dbReference>
<dbReference type="Proteomes" id="UP000268320">
    <property type="component" value="Genome"/>
</dbReference>